<dbReference type="EMBL" id="BKCJ010001249">
    <property type="protein sequence ID" value="GEU40023.1"/>
    <property type="molecule type" value="Genomic_DNA"/>
</dbReference>
<accession>A0A6L2JSR8</accession>
<evidence type="ECO:0000256" key="2">
    <source>
        <dbReference type="SAM" id="MobiDB-lite"/>
    </source>
</evidence>
<gene>
    <name evidence="4" type="ORF">Tci_012001</name>
</gene>
<organism evidence="4">
    <name type="scientific">Tanacetum cinerariifolium</name>
    <name type="common">Dalmatian daisy</name>
    <name type="synonym">Chrysanthemum cinerariifolium</name>
    <dbReference type="NCBI Taxonomy" id="118510"/>
    <lineage>
        <taxon>Eukaryota</taxon>
        <taxon>Viridiplantae</taxon>
        <taxon>Streptophyta</taxon>
        <taxon>Embryophyta</taxon>
        <taxon>Tracheophyta</taxon>
        <taxon>Spermatophyta</taxon>
        <taxon>Magnoliopsida</taxon>
        <taxon>eudicotyledons</taxon>
        <taxon>Gunneridae</taxon>
        <taxon>Pentapetalae</taxon>
        <taxon>asterids</taxon>
        <taxon>campanulids</taxon>
        <taxon>Asterales</taxon>
        <taxon>Asteraceae</taxon>
        <taxon>Asteroideae</taxon>
        <taxon>Anthemideae</taxon>
        <taxon>Anthemidinae</taxon>
        <taxon>Tanacetum</taxon>
    </lineage>
</organism>
<feature type="compositionally biased region" description="Polar residues" evidence="2">
    <location>
        <begin position="195"/>
        <end position="218"/>
    </location>
</feature>
<feature type="compositionally biased region" description="Low complexity" evidence="2">
    <location>
        <begin position="219"/>
        <end position="229"/>
    </location>
</feature>
<evidence type="ECO:0000256" key="1">
    <source>
        <dbReference type="SAM" id="Coils"/>
    </source>
</evidence>
<feature type="coiled-coil region" evidence="1">
    <location>
        <begin position="68"/>
        <end position="102"/>
    </location>
</feature>
<dbReference type="InterPro" id="IPR013103">
    <property type="entry name" value="RVT_2"/>
</dbReference>
<evidence type="ECO:0000313" key="4">
    <source>
        <dbReference type="EMBL" id="GEU40023.1"/>
    </source>
</evidence>
<sequence>MLLCKQAEIGVPLQEVSTVDLGTDIEPMEKVHFHAEYNVFANTDQNDEECDDEHATFTNLIENLTLDTQENKKILKKLKKANASLNQELKQCKSNLEESNTTRDSCLITLQSKQTELEMYKTLNDHTVDYDKLERKFNETLGLLAQKEIDIKEGLKLKAYEILVVKEKHDELVKQSFLTKLHYEGLVKENEDTSCVNKSSYPTENSAQQDTQPSMNIHPTTKPITPTTTVTAEENNTDNQAELKVDDAHEELHQFDRLKVWELINKYFGKTRINLKWLWKNKKDEDQTVICNKARLVARGYAKEEGIDFEESFTPVARLEAVRIFVAYVANKSFPIYQMDVDGFLSSILKYN</sequence>
<keyword evidence="1" id="KW-0175">Coiled coil</keyword>
<protein>
    <submittedName>
        <fullName evidence="4">Retrovirus-related Pol polyprotein from transposon TNT 1-94</fullName>
    </submittedName>
</protein>
<dbReference type="AlphaFoldDB" id="A0A6L2JSR8"/>
<evidence type="ECO:0000259" key="3">
    <source>
        <dbReference type="Pfam" id="PF07727"/>
    </source>
</evidence>
<feature type="domain" description="Reverse transcriptase Ty1/copia-type" evidence="3">
    <location>
        <begin position="259"/>
        <end position="346"/>
    </location>
</feature>
<reference evidence="4" key="1">
    <citation type="journal article" date="2019" name="Sci. Rep.">
        <title>Draft genome of Tanacetum cinerariifolium, the natural source of mosquito coil.</title>
        <authorList>
            <person name="Yamashiro T."/>
            <person name="Shiraishi A."/>
            <person name="Satake H."/>
            <person name="Nakayama K."/>
        </authorList>
    </citation>
    <scope>NUCLEOTIDE SEQUENCE</scope>
</reference>
<dbReference type="Pfam" id="PF07727">
    <property type="entry name" value="RVT_2"/>
    <property type="match status" value="1"/>
</dbReference>
<feature type="region of interest" description="Disordered" evidence="2">
    <location>
        <begin position="195"/>
        <end position="229"/>
    </location>
</feature>
<proteinExistence type="predicted"/>
<name>A0A6L2JSR8_TANCI</name>
<comment type="caution">
    <text evidence="4">The sequence shown here is derived from an EMBL/GenBank/DDBJ whole genome shotgun (WGS) entry which is preliminary data.</text>
</comment>